<evidence type="ECO:0000313" key="1">
    <source>
        <dbReference type="EMBL" id="OGK18543.1"/>
    </source>
</evidence>
<evidence type="ECO:0008006" key="3">
    <source>
        <dbReference type="Google" id="ProtNLM"/>
    </source>
</evidence>
<name>A0A1F7GHY7_9BACT</name>
<proteinExistence type="predicted"/>
<gene>
    <name evidence="1" type="ORF">A2799_02990</name>
</gene>
<reference evidence="1 2" key="1">
    <citation type="journal article" date="2016" name="Nat. Commun.">
        <title>Thousands of microbial genomes shed light on interconnected biogeochemical processes in an aquifer system.</title>
        <authorList>
            <person name="Anantharaman K."/>
            <person name="Brown C.T."/>
            <person name="Hug L.A."/>
            <person name="Sharon I."/>
            <person name="Castelle C.J."/>
            <person name="Probst A.J."/>
            <person name="Thomas B.C."/>
            <person name="Singh A."/>
            <person name="Wilkins M.J."/>
            <person name="Karaoz U."/>
            <person name="Brodie E.L."/>
            <person name="Williams K.H."/>
            <person name="Hubbard S.S."/>
            <person name="Banfield J.F."/>
        </authorList>
    </citation>
    <scope>NUCLEOTIDE SEQUENCE [LARGE SCALE GENOMIC DNA]</scope>
</reference>
<protein>
    <recommendedName>
        <fullName evidence="3">FCP1 homology domain-containing protein</fullName>
    </recommendedName>
</protein>
<accession>A0A1F7GHY7</accession>
<sequence length="187" mass="22161">MNKPLKVGFDLDGVLLYNPTRIARQPIVLFKHIFMKKREKKFVIPKSKFVKFVYKLLHLSSFMYAAGLDDIEKLVRAGKIEAHIITARFDFLEDDFKKKLIKLNRGSIFTSAHINRKNEQPHLFKERKINELGLDVFVEDNYDIVNHLNKKSNAKVYWIYNIFDRNIIHPFKFPNLKEAVTRLKKNI</sequence>
<dbReference type="AlphaFoldDB" id="A0A1F7GHY7"/>
<organism evidence="1 2">
    <name type="scientific">Candidatus Roizmanbacteria bacterium RIFCSPHIGHO2_01_FULL_39_24</name>
    <dbReference type="NCBI Taxonomy" id="1802032"/>
    <lineage>
        <taxon>Bacteria</taxon>
        <taxon>Candidatus Roizmaniibacteriota</taxon>
    </lineage>
</organism>
<evidence type="ECO:0000313" key="2">
    <source>
        <dbReference type="Proteomes" id="UP000176850"/>
    </source>
</evidence>
<dbReference type="Proteomes" id="UP000176850">
    <property type="component" value="Unassembled WGS sequence"/>
</dbReference>
<dbReference type="SUPFAM" id="SSF56784">
    <property type="entry name" value="HAD-like"/>
    <property type="match status" value="1"/>
</dbReference>
<dbReference type="EMBL" id="MFZH01000030">
    <property type="protein sequence ID" value="OGK18543.1"/>
    <property type="molecule type" value="Genomic_DNA"/>
</dbReference>
<comment type="caution">
    <text evidence="1">The sequence shown here is derived from an EMBL/GenBank/DDBJ whole genome shotgun (WGS) entry which is preliminary data.</text>
</comment>
<dbReference type="InterPro" id="IPR036412">
    <property type="entry name" value="HAD-like_sf"/>
</dbReference>